<dbReference type="PANTHER" id="PTHR33825:SF4">
    <property type="entry name" value="OS05G0137600 PROTEIN"/>
    <property type="match status" value="1"/>
</dbReference>
<dbReference type="PANTHER" id="PTHR33825">
    <property type="entry name" value="CHITINASE-LIKE PROTEIN"/>
    <property type="match status" value="1"/>
</dbReference>
<evidence type="ECO:0000313" key="2">
    <source>
        <dbReference type="EnsemblPlants" id="TraesCS1A02G082100.1"/>
    </source>
</evidence>
<gene>
    <name evidence="2" type="primary">LOC123190518</name>
</gene>
<dbReference type="Gramene" id="TraesNOR1A03G00029580.1">
    <property type="protein sequence ID" value="TraesNOR1A03G00029580.1"/>
    <property type="gene ID" value="TraesNOR1A03G00029580"/>
</dbReference>
<dbReference type="Gramene" id="TraesJUL1A03G00030590.1">
    <property type="protein sequence ID" value="TraesJUL1A03G00030590.1"/>
    <property type="gene ID" value="TraesJUL1A03G00030590"/>
</dbReference>
<dbReference type="Gramene" id="TraesCLE_scaffold_115076_01G000200.1">
    <property type="protein sequence ID" value="TraesCLE_scaffold_115076_01G000200.1"/>
    <property type="gene ID" value="TraesCLE_scaffold_115076_01G000200"/>
</dbReference>
<dbReference type="GeneID" id="123190518"/>
<dbReference type="SMR" id="A0A3B5XVM3"/>
<dbReference type="Gramene" id="TraesSTA1A03G00028580.1">
    <property type="protein sequence ID" value="TraesSTA1A03G00028580.1"/>
    <property type="gene ID" value="TraesSTA1A03G00028580"/>
</dbReference>
<dbReference type="Proteomes" id="UP000019116">
    <property type="component" value="Chromosome 1A"/>
</dbReference>
<dbReference type="Gramene" id="TraesRN1A0100223800.1">
    <property type="protein sequence ID" value="TraesRN1A0100223800.1"/>
    <property type="gene ID" value="TraesRN1A0100223800"/>
</dbReference>
<dbReference type="Gramene" id="TraesCS1A03G0200300.1">
    <property type="protein sequence ID" value="TraesCS1A03G0200300.1.CDS"/>
    <property type="gene ID" value="TraesCS1A03G0200300"/>
</dbReference>
<evidence type="ECO:0000313" key="3">
    <source>
        <dbReference type="Proteomes" id="UP000019116"/>
    </source>
</evidence>
<protein>
    <submittedName>
        <fullName evidence="2">Uncharacterized protein</fullName>
    </submittedName>
</protein>
<dbReference type="Gramene" id="TraesSYM1A03G00030470.1">
    <property type="protein sequence ID" value="TraesSYM1A03G00030470.1"/>
    <property type="gene ID" value="TraesSYM1A03G00030470"/>
</dbReference>
<organism evidence="2">
    <name type="scientific">Triticum aestivum</name>
    <name type="common">Wheat</name>
    <dbReference type="NCBI Taxonomy" id="4565"/>
    <lineage>
        <taxon>Eukaryota</taxon>
        <taxon>Viridiplantae</taxon>
        <taxon>Streptophyta</taxon>
        <taxon>Embryophyta</taxon>
        <taxon>Tracheophyta</taxon>
        <taxon>Spermatophyta</taxon>
        <taxon>Magnoliopsida</taxon>
        <taxon>Liliopsida</taxon>
        <taxon>Poales</taxon>
        <taxon>Poaceae</taxon>
        <taxon>BOP clade</taxon>
        <taxon>Pooideae</taxon>
        <taxon>Triticodae</taxon>
        <taxon>Triticeae</taxon>
        <taxon>Triticinae</taxon>
        <taxon>Triticum</taxon>
    </lineage>
</organism>
<keyword evidence="1" id="KW-0812">Transmembrane</keyword>
<dbReference type="Gramene" id="TraesCAD_scaffold_045751_01G000100.1">
    <property type="protein sequence ID" value="TraesCAD_scaffold_045751_01G000100.1"/>
    <property type="gene ID" value="TraesCAD_scaffold_045751_01G000100"/>
</dbReference>
<dbReference type="OrthoDB" id="682251at2759"/>
<dbReference type="Gramene" id="TraesMAC1A03G00029780.1">
    <property type="protein sequence ID" value="TraesMAC1A03G00029780.1"/>
    <property type="gene ID" value="TraesMAC1A03G00029780"/>
</dbReference>
<keyword evidence="1" id="KW-0472">Membrane</keyword>
<dbReference type="Gramene" id="TraesCS1A02G082100.1">
    <property type="protein sequence ID" value="TraesCS1A02G082100.1"/>
    <property type="gene ID" value="TraesCS1A02G082100"/>
</dbReference>
<dbReference type="Gramene" id="TraesPARA_EIv1.0_0083040.1">
    <property type="protein sequence ID" value="TraesPARA_EIv1.0_0083040.1.CDS"/>
    <property type="gene ID" value="TraesPARA_EIv1.0_0083040"/>
</dbReference>
<reference evidence="2" key="1">
    <citation type="submission" date="2018-08" db="EMBL/GenBank/DDBJ databases">
        <authorList>
            <person name="Rossello M."/>
        </authorList>
    </citation>
    <scope>NUCLEOTIDE SEQUENCE [LARGE SCALE GENOMIC DNA]</scope>
    <source>
        <strain evidence="2">cv. Chinese Spring</strain>
    </source>
</reference>
<evidence type="ECO:0000256" key="1">
    <source>
        <dbReference type="SAM" id="Phobius"/>
    </source>
</evidence>
<dbReference type="RefSeq" id="XP_044459110.1">
    <property type="nucleotide sequence ID" value="XM_044603175.1"/>
</dbReference>
<dbReference type="Gramene" id="TraesJAG1A03G00029680.1">
    <property type="protein sequence ID" value="TraesJAG1A03G00029680.1"/>
    <property type="gene ID" value="TraesJAG1A03G00029680"/>
</dbReference>
<accession>A0A3B5XVM3</accession>
<dbReference type="KEGG" id="taes:123190518"/>
<dbReference type="AlphaFoldDB" id="A0A3B5XVM3"/>
<keyword evidence="1" id="KW-1133">Transmembrane helix</keyword>
<reference evidence="2" key="2">
    <citation type="submission" date="2018-10" db="UniProtKB">
        <authorList>
            <consortium name="EnsemblPlants"/>
        </authorList>
    </citation>
    <scope>IDENTIFICATION</scope>
</reference>
<dbReference type="EnsemblPlants" id="TraesCS1A02G082100.1">
    <property type="protein sequence ID" value="TraesCS1A02G082100.1"/>
    <property type="gene ID" value="TraesCS1A02G082100"/>
</dbReference>
<dbReference type="Gramene" id="TraesLAC1A03G00030990.1">
    <property type="protein sequence ID" value="TraesLAC1A03G00030990.1"/>
    <property type="gene ID" value="TraesLAC1A03G00030990"/>
</dbReference>
<dbReference type="OMA" id="SFPTWRA"/>
<dbReference type="Gramene" id="TraesLDM1A03G00030330.1">
    <property type="protein sequence ID" value="TraesLDM1A03G00030330.1"/>
    <property type="gene ID" value="TraesLDM1A03G00030330"/>
</dbReference>
<dbReference type="Gramene" id="TraesARI1A03G00030020.1">
    <property type="protein sequence ID" value="TraesARI1A03G00030020.1"/>
    <property type="gene ID" value="TraesARI1A03G00030020"/>
</dbReference>
<feature type="transmembrane region" description="Helical" evidence="1">
    <location>
        <begin position="86"/>
        <end position="111"/>
    </location>
</feature>
<name>A0A3B5XVM3_WHEAT</name>
<dbReference type="Gramene" id="TraesROB_scaffold_046161_01G000100.1">
    <property type="protein sequence ID" value="TraesROB_scaffold_046161_01G000100.1"/>
    <property type="gene ID" value="TraesROB_scaffold_046161_01G000100"/>
</dbReference>
<proteinExistence type="predicted"/>
<sequence length="169" mass="18107">MSCGAHTAPYSWLFVPSPAVQLPPPSGHPRCRLSVRATCAPTSSSVPAGGGSARQQTRPRLVAAHSIPPPPPPTARTVRRDAATGLAFLLFVLGMVISSALSLVIVSFPAWRALQQMEIAARKLSKLAAQEVPGTISSLKLSFMEMNDLTSQLKKIRHIFTTNRSGKDR</sequence>
<dbReference type="Gramene" id="TraesWEE_scaffold_039956_01G000100.1">
    <property type="protein sequence ID" value="TraesWEE_scaffold_039956_01G000100.1"/>
    <property type="gene ID" value="TraesWEE_scaffold_039956_01G000100"/>
</dbReference>
<keyword evidence="3" id="KW-1185">Reference proteome</keyword>